<comment type="catalytic activity">
    <reaction evidence="18">
        <text>N(6)-methyl-ATP + H2O = N(6)-methyl-AMP + diphosphate + H(+)</text>
        <dbReference type="Rhea" id="RHEA:67608"/>
        <dbReference type="ChEBI" id="CHEBI:15377"/>
        <dbReference type="ChEBI" id="CHEBI:15378"/>
        <dbReference type="ChEBI" id="CHEBI:33019"/>
        <dbReference type="ChEBI" id="CHEBI:144842"/>
        <dbReference type="ChEBI" id="CHEBI:172873"/>
    </reaction>
    <physiologicalReaction direction="left-to-right" evidence="18">
        <dbReference type="Rhea" id="RHEA:67609"/>
    </physiologicalReaction>
</comment>
<dbReference type="GO" id="GO:0046872">
    <property type="term" value="F:metal ion binding"/>
    <property type="evidence" value="ECO:0007669"/>
    <property type="project" value="UniProtKB-KW"/>
</dbReference>
<evidence type="ECO:0000313" key="24">
    <source>
        <dbReference type="Proteomes" id="UP000019141"/>
    </source>
</evidence>
<comment type="catalytic activity">
    <reaction evidence="9">
        <text>8-oxo-dGTP + H2O = 8-oxo-dGMP + diphosphate + H(+)</text>
        <dbReference type="Rhea" id="RHEA:31575"/>
        <dbReference type="ChEBI" id="CHEBI:15377"/>
        <dbReference type="ChEBI" id="CHEBI:15378"/>
        <dbReference type="ChEBI" id="CHEBI:33019"/>
        <dbReference type="ChEBI" id="CHEBI:63224"/>
        <dbReference type="ChEBI" id="CHEBI:77896"/>
    </reaction>
    <physiologicalReaction direction="left-to-right" evidence="9">
        <dbReference type="Rhea" id="RHEA:31576"/>
    </physiologicalReaction>
</comment>
<evidence type="ECO:0000256" key="14">
    <source>
        <dbReference type="ARBA" id="ARBA00030634"/>
    </source>
</evidence>
<evidence type="ECO:0000256" key="6">
    <source>
        <dbReference type="ARBA" id="ARBA00022842"/>
    </source>
</evidence>
<evidence type="ECO:0000256" key="11">
    <source>
        <dbReference type="ARBA" id="ARBA00026103"/>
    </source>
</evidence>
<dbReference type="GO" id="GO:0008413">
    <property type="term" value="F:8-oxo-7,8-dihydroguanosine triphosphate pyrophosphatase activity"/>
    <property type="evidence" value="ECO:0007669"/>
    <property type="project" value="InterPro"/>
</dbReference>
<evidence type="ECO:0000313" key="23">
    <source>
        <dbReference type="EMBL" id="ETX00168.1"/>
    </source>
</evidence>
<proteinExistence type="inferred from homology"/>
<dbReference type="InterPro" id="IPR015797">
    <property type="entry name" value="NUDIX_hydrolase-like_dom_sf"/>
</dbReference>
<sequence length="174" mass="19752">MANRGPMTRLSDIDWATWVPQERATLLFVIRDGQVLCIRKKRGLGAGKINGTGGRIDPGETPEQTAVREVQEELCITPLDVEARGVIDFQFVDGYSIRVYIFTALEYRGEPQETDEAIPIWAPIDNMPYDEMWADDRLWLPMLFAGQNVGGRAIFDGDTLLDYEFWAKPERGQI</sequence>
<evidence type="ECO:0000256" key="17">
    <source>
        <dbReference type="ARBA" id="ARBA00032071"/>
    </source>
</evidence>
<dbReference type="PRINTS" id="PR01403">
    <property type="entry name" value="8OXTPHPHTASE"/>
</dbReference>
<evidence type="ECO:0000256" key="21">
    <source>
        <dbReference type="ARBA" id="ARBA00053094"/>
    </source>
</evidence>
<name>W4LQC0_ENTF1</name>
<comment type="subunit">
    <text evidence="3">Monomer.</text>
</comment>
<dbReference type="InterPro" id="IPR003563">
    <property type="entry name" value="8ODP"/>
</dbReference>
<dbReference type="Gene3D" id="3.90.79.10">
    <property type="entry name" value="Nucleoside Triphosphate Pyrophosphohydrolase"/>
    <property type="match status" value="1"/>
</dbReference>
<dbReference type="Proteomes" id="UP000019141">
    <property type="component" value="Unassembled WGS sequence"/>
</dbReference>
<dbReference type="PANTHER" id="PTHR43758">
    <property type="entry name" value="7,8-DIHYDRO-8-OXOGUANINE TRIPHOSPHATASE"/>
    <property type="match status" value="1"/>
</dbReference>
<comment type="function">
    <text evidence="21">Oxidized purine nucleoside triphosphate hydrolase which is a prominent sanitizer of the oxidized nucleotide pool. Catalyzes the hydrolysis of 2-oxo-dATP (2-hydroxy-dATP) into 2-oxo-dAMP. Also has a significant hydrolase activity toward 2-oxo-ATP, 8-oxo-dGTP and 8-oxo-dATP. Through the hydrolysis of oxidized purine nucleoside triphosphates, prevents their incorporation into DNA and the subsequent transversions A:T to C:G and G:C to T:A. Also catalyzes the hydrolysis of methylated purine nucleoside triphosphate preventing their integration into DNA. Through this antimutagenic activity protects cells from oxidative stress.</text>
</comment>
<protein>
    <recommendedName>
        <fullName evidence="12">Oxidized purine nucleoside triphosphate hydrolase</fullName>
        <ecNumber evidence="11">3.6.1.56</ecNumber>
    </recommendedName>
    <alternativeName>
        <fullName evidence="16">2-hydroxy-dATP diphosphatase</fullName>
    </alternativeName>
    <alternativeName>
        <fullName evidence="15">7,8-dihydro-8-oxoguanine triphosphatase</fullName>
    </alternativeName>
    <alternativeName>
        <fullName evidence="14">8-oxo-dGTPase</fullName>
    </alternativeName>
    <alternativeName>
        <fullName evidence="17">Methylated purine nucleoside triphosphate hydrolase</fullName>
    </alternativeName>
    <alternativeName>
        <fullName evidence="13">Nucleoside diphosphate-linked moiety X motif 1</fullName>
    </alternativeName>
</protein>
<evidence type="ECO:0000259" key="22">
    <source>
        <dbReference type="PROSITE" id="PS51462"/>
    </source>
</evidence>
<keyword evidence="6" id="KW-0460">Magnesium</keyword>
<evidence type="ECO:0000256" key="18">
    <source>
        <dbReference type="ARBA" id="ARBA00048002"/>
    </source>
</evidence>
<evidence type="ECO:0000256" key="16">
    <source>
        <dbReference type="ARBA" id="ARBA00031927"/>
    </source>
</evidence>
<comment type="catalytic activity">
    <reaction evidence="8">
        <text>2-oxo-dATP + H2O = 2-oxo-dAMP + diphosphate + H(+)</text>
        <dbReference type="Rhea" id="RHEA:31583"/>
        <dbReference type="ChEBI" id="CHEBI:15377"/>
        <dbReference type="ChEBI" id="CHEBI:15378"/>
        <dbReference type="ChEBI" id="CHEBI:33019"/>
        <dbReference type="ChEBI" id="CHEBI:63212"/>
        <dbReference type="ChEBI" id="CHEBI:77897"/>
        <dbReference type="EC" id="3.6.1.56"/>
    </reaction>
    <physiologicalReaction direction="left-to-right" evidence="8">
        <dbReference type="Rhea" id="RHEA:31584"/>
    </physiologicalReaction>
</comment>
<dbReference type="GO" id="GO:0005737">
    <property type="term" value="C:cytoplasm"/>
    <property type="evidence" value="ECO:0007669"/>
    <property type="project" value="TreeGrafter"/>
</dbReference>
<evidence type="ECO:0000256" key="13">
    <source>
        <dbReference type="ARBA" id="ARBA00029673"/>
    </source>
</evidence>
<comment type="caution">
    <text evidence="23">The sequence shown here is derived from an EMBL/GenBank/DDBJ whole genome shotgun (WGS) entry which is preliminary data.</text>
</comment>
<evidence type="ECO:0000256" key="9">
    <source>
        <dbReference type="ARBA" id="ARBA00024486"/>
    </source>
</evidence>
<dbReference type="PANTHER" id="PTHR43758:SF2">
    <property type="entry name" value="OXIDIZED PURINE NUCLEOSIDE TRIPHOSPHATE HYDROLASE"/>
    <property type="match status" value="1"/>
</dbReference>
<organism evidence="23 24">
    <name type="scientific">Entotheonella factor</name>
    <dbReference type="NCBI Taxonomy" id="1429438"/>
    <lineage>
        <taxon>Bacteria</taxon>
        <taxon>Pseudomonadati</taxon>
        <taxon>Nitrospinota/Tectimicrobiota group</taxon>
        <taxon>Candidatus Tectimicrobiota</taxon>
        <taxon>Candidatus Entotheonellia</taxon>
        <taxon>Candidatus Entotheonellales</taxon>
        <taxon>Candidatus Entotheonellaceae</taxon>
        <taxon>Candidatus Entotheonella</taxon>
    </lineage>
</organism>
<dbReference type="AlphaFoldDB" id="W4LQC0"/>
<evidence type="ECO:0000256" key="12">
    <source>
        <dbReference type="ARBA" id="ARBA00026218"/>
    </source>
</evidence>
<evidence type="ECO:0000256" key="5">
    <source>
        <dbReference type="ARBA" id="ARBA00022801"/>
    </source>
</evidence>
<dbReference type="InterPro" id="IPR000086">
    <property type="entry name" value="NUDIX_hydrolase_dom"/>
</dbReference>
<comment type="catalytic activity">
    <reaction evidence="10">
        <text>2-oxo-ATP + H2O = 2-oxo-AMP + diphosphate + H(+)</text>
        <dbReference type="Rhea" id="RHEA:67392"/>
        <dbReference type="ChEBI" id="CHEBI:15377"/>
        <dbReference type="ChEBI" id="CHEBI:15378"/>
        <dbReference type="ChEBI" id="CHEBI:33019"/>
        <dbReference type="ChEBI" id="CHEBI:71395"/>
        <dbReference type="ChEBI" id="CHEBI:172878"/>
    </reaction>
    <physiologicalReaction direction="left-to-right" evidence="10">
        <dbReference type="Rhea" id="RHEA:67393"/>
    </physiologicalReaction>
</comment>
<evidence type="ECO:0000256" key="15">
    <source>
        <dbReference type="ARBA" id="ARBA00030682"/>
    </source>
</evidence>
<dbReference type="CDD" id="cd03427">
    <property type="entry name" value="NUDIX_MTH1_Nudt1"/>
    <property type="match status" value="1"/>
</dbReference>
<dbReference type="Pfam" id="PF00293">
    <property type="entry name" value="NUDIX"/>
    <property type="match status" value="1"/>
</dbReference>
<reference evidence="23 24" key="1">
    <citation type="journal article" date="2014" name="Nature">
        <title>An environmental bacterial taxon with a large and distinct metabolic repertoire.</title>
        <authorList>
            <person name="Wilson M.C."/>
            <person name="Mori T."/>
            <person name="Ruckert C."/>
            <person name="Uria A.R."/>
            <person name="Helf M.J."/>
            <person name="Takada K."/>
            <person name="Gernert C."/>
            <person name="Steffens U.A."/>
            <person name="Heycke N."/>
            <person name="Schmitt S."/>
            <person name="Rinke C."/>
            <person name="Helfrich E.J."/>
            <person name="Brachmann A.O."/>
            <person name="Gurgui C."/>
            <person name="Wakimoto T."/>
            <person name="Kracht M."/>
            <person name="Crusemann M."/>
            <person name="Hentschel U."/>
            <person name="Abe I."/>
            <person name="Matsunaga S."/>
            <person name="Kalinowski J."/>
            <person name="Takeyama H."/>
            <person name="Piel J."/>
        </authorList>
    </citation>
    <scope>NUCLEOTIDE SEQUENCE [LARGE SCALE GENOMIC DNA]</scope>
    <source>
        <strain evidence="24">TSY1</strain>
    </source>
</reference>
<evidence type="ECO:0000256" key="7">
    <source>
        <dbReference type="ARBA" id="ARBA00024448"/>
    </source>
</evidence>
<evidence type="ECO:0000256" key="19">
    <source>
        <dbReference type="ARBA" id="ARBA00048894"/>
    </source>
</evidence>
<keyword evidence="4" id="KW-0479">Metal-binding</keyword>
<comment type="cofactor">
    <cofactor evidence="1">
        <name>Mg(2+)</name>
        <dbReference type="ChEBI" id="CHEBI:18420"/>
    </cofactor>
</comment>
<comment type="similarity">
    <text evidence="2">Belongs to the Nudix hydrolase family.</text>
</comment>
<comment type="catalytic activity">
    <reaction evidence="19">
        <text>O(6)-methyl-dGTP + H2O = O(6)-methyl-dGMP + diphosphate + H(+)</text>
        <dbReference type="Rhea" id="RHEA:67600"/>
        <dbReference type="ChEBI" id="CHEBI:15377"/>
        <dbReference type="ChEBI" id="CHEBI:15378"/>
        <dbReference type="ChEBI" id="CHEBI:33019"/>
        <dbReference type="ChEBI" id="CHEBI:169974"/>
        <dbReference type="ChEBI" id="CHEBI:169975"/>
    </reaction>
    <physiologicalReaction direction="left-to-right" evidence="19">
        <dbReference type="Rhea" id="RHEA:67601"/>
    </physiologicalReaction>
</comment>
<keyword evidence="5" id="KW-0378">Hydrolase</keyword>
<evidence type="ECO:0000256" key="20">
    <source>
        <dbReference type="ARBA" id="ARBA00049032"/>
    </source>
</evidence>
<dbReference type="EC" id="3.6.1.56" evidence="11"/>
<dbReference type="SUPFAM" id="SSF55811">
    <property type="entry name" value="Nudix"/>
    <property type="match status" value="1"/>
</dbReference>
<evidence type="ECO:0000256" key="3">
    <source>
        <dbReference type="ARBA" id="ARBA00011245"/>
    </source>
</evidence>
<feature type="domain" description="Nudix hydrolase" evidence="22">
    <location>
        <begin position="20"/>
        <end position="148"/>
    </location>
</feature>
<dbReference type="GO" id="GO:0042262">
    <property type="term" value="P:DNA protection"/>
    <property type="evidence" value="ECO:0007669"/>
    <property type="project" value="InterPro"/>
</dbReference>
<dbReference type="EMBL" id="AZHW01000370">
    <property type="protein sequence ID" value="ETX00168.1"/>
    <property type="molecule type" value="Genomic_DNA"/>
</dbReference>
<keyword evidence="24" id="KW-1185">Reference proteome</keyword>
<accession>W4LQC0</accession>
<dbReference type="HOGENOM" id="CLU_037162_11_1_7"/>
<evidence type="ECO:0000256" key="2">
    <source>
        <dbReference type="ARBA" id="ARBA00005582"/>
    </source>
</evidence>
<evidence type="ECO:0000256" key="10">
    <source>
        <dbReference type="ARBA" id="ARBA00024596"/>
    </source>
</evidence>
<comment type="catalytic activity">
    <reaction evidence="7">
        <text>8-oxo-dATP + H2O = 8-oxo-dAMP + diphosphate + H(+)</text>
        <dbReference type="Rhea" id="RHEA:65396"/>
        <dbReference type="ChEBI" id="CHEBI:15377"/>
        <dbReference type="ChEBI" id="CHEBI:15378"/>
        <dbReference type="ChEBI" id="CHEBI:33019"/>
        <dbReference type="ChEBI" id="CHEBI:71361"/>
        <dbReference type="ChEBI" id="CHEBI:172871"/>
    </reaction>
    <physiologicalReaction direction="left-to-right" evidence="7">
        <dbReference type="Rhea" id="RHEA:65397"/>
    </physiologicalReaction>
</comment>
<evidence type="ECO:0000256" key="1">
    <source>
        <dbReference type="ARBA" id="ARBA00001946"/>
    </source>
</evidence>
<dbReference type="GO" id="GO:0008828">
    <property type="term" value="F:dATP diphosphatase activity"/>
    <property type="evidence" value="ECO:0007669"/>
    <property type="project" value="UniProtKB-EC"/>
</dbReference>
<comment type="catalytic activity">
    <reaction evidence="20">
        <text>N(6)-methyl-dATP + H2O = N(6)-methyl-dAMP + diphosphate + H(+)</text>
        <dbReference type="Rhea" id="RHEA:67604"/>
        <dbReference type="ChEBI" id="CHEBI:15377"/>
        <dbReference type="ChEBI" id="CHEBI:15378"/>
        <dbReference type="ChEBI" id="CHEBI:33019"/>
        <dbReference type="ChEBI" id="CHEBI:169976"/>
        <dbReference type="ChEBI" id="CHEBI:172872"/>
    </reaction>
    <physiologicalReaction direction="left-to-right" evidence="20">
        <dbReference type="Rhea" id="RHEA:67605"/>
    </physiologicalReaction>
</comment>
<gene>
    <name evidence="23" type="ORF">ETSY1_12195</name>
</gene>
<evidence type="ECO:0000256" key="8">
    <source>
        <dbReference type="ARBA" id="ARBA00024459"/>
    </source>
</evidence>
<dbReference type="PROSITE" id="PS51462">
    <property type="entry name" value="NUDIX"/>
    <property type="match status" value="1"/>
</dbReference>
<evidence type="ECO:0000256" key="4">
    <source>
        <dbReference type="ARBA" id="ARBA00022723"/>
    </source>
</evidence>